<proteinExistence type="inferred from homology"/>
<accession>A0A2A5IXL3</accession>
<comment type="similarity">
    <text evidence="1">Belongs to the LysR transcriptional regulatory family.</text>
</comment>
<dbReference type="Pfam" id="PF03466">
    <property type="entry name" value="LysR_substrate"/>
    <property type="match status" value="1"/>
</dbReference>
<dbReference type="InterPro" id="IPR036388">
    <property type="entry name" value="WH-like_DNA-bd_sf"/>
</dbReference>
<dbReference type="InterPro" id="IPR005119">
    <property type="entry name" value="LysR_subst-bd"/>
</dbReference>
<evidence type="ECO:0000313" key="8">
    <source>
        <dbReference type="Proteomes" id="UP000230886"/>
    </source>
</evidence>
<evidence type="ECO:0000256" key="2">
    <source>
        <dbReference type="ARBA" id="ARBA00023015"/>
    </source>
</evidence>
<evidence type="ECO:0000256" key="3">
    <source>
        <dbReference type="ARBA" id="ARBA00023125"/>
    </source>
</evidence>
<dbReference type="SUPFAM" id="SSF46785">
    <property type="entry name" value="Winged helix' DNA-binding domain"/>
    <property type="match status" value="1"/>
</dbReference>
<dbReference type="AlphaFoldDB" id="A0A2A5IXL3"/>
<gene>
    <name evidence="7" type="ORF">CHR55_33155</name>
</gene>
<dbReference type="FunFam" id="1.10.10.10:FF:000001">
    <property type="entry name" value="LysR family transcriptional regulator"/>
    <property type="match status" value="1"/>
</dbReference>
<dbReference type="Gene3D" id="3.40.190.290">
    <property type="match status" value="1"/>
</dbReference>
<dbReference type="EMBL" id="NOVD01000085">
    <property type="protein sequence ID" value="PCK22050.1"/>
    <property type="molecule type" value="Genomic_DNA"/>
</dbReference>
<dbReference type="PANTHER" id="PTHR30346:SF28">
    <property type="entry name" value="HTH-TYPE TRANSCRIPTIONAL REGULATOR CYNR"/>
    <property type="match status" value="1"/>
</dbReference>
<dbReference type="GO" id="GO:0003677">
    <property type="term" value="F:DNA binding"/>
    <property type="evidence" value="ECO:0007669"/>
    <property type="project" value="UniProtKB-KW"/>
</dbReference>
<evidence type="ECO:0000256" key="4">
    <source>
        <dbReference type="ARBA" id="ARBA00023159"/>
    </source>
</evidence>
<protein>
    <recommendedName>
        <fullName evidence="6">HTH lysR-type domain-containing protein</fullName>
    </recommendedName>
</protein>
<dbReference type="InterPro" id="IPR000847">
    <property type="entry name" value="LysR_HTH_N"/>
</dbReference>
<keyword evidence="4" id="KW-0010">Activator</keyword>
<evidence type="ECO:0000256" key="1">
    <source>
        <dbReference type="ARBA" id="ARBA00009437"/>
    </source>
</evidence>
<name>A0A2A5IXL3_RHOSG</name>
<evidence type="ECO:0000256" key="5">
    <source>
        <dbReference type="ARBA" id="ARBA00023163"/>
    </source>
</evidence>
<dbReference type="GO" id="GO:0003700">
    <property type="term" value="F:DNA-binding transcription factor activity"/>
    <property type="evidence" value="ECO:0007669"/>
    <property type="project" value="InterPro"/>
</dbReference>
<dbReference type="GO" id="GO:0032993">
    <property type="term" value="C:protein-DNA complex"/>
    <property type="evidence" value="ECO:0007669"/>
    <property type="project" value="TreeGrafter"/>
</dbReference>
<keyword evidence="2" id="KW-0805">Transcription regulation</keyword>
<keyword evidence="3" id="KW-0238">DNA-binding</keyword>
<evidence type="ECO:0000313" key="7">
    <source>
        <dbReference type="EMBL" id="PCK22050.1"/>
    </source>
</evidence>
<comment type="caution">
    <text evidence="7">The sequence shown here is derived from an EMBL/GenBank/DDBJ whole genome shotgun (WGS) entry which is preliminary data.</text>
</comment>
<keyword evidence="5" id="KW-0804">Transcription</keyword>
<dbReference type="InterPro" id="IPR036390">
    <property type="entry name" value="WH_DNA-bd_sf"/>
</dbReference>
<dbReference type="PANTHER" id="PTHR30346">
    <property type="entry name" value="TRANSCRIPTIONAL DUAL REGULATOR HCAR-RELATED"/>
    <property type="match status" value="1"/>
</dbReference>
<dbReference type="Pfam" id="PF00126">
    <property type="entry name" value="HTH_1"/>
    <property type="match status" value="1"/>
</dbReference>
<organism evidence="7 8">
    <name type="scientific">Rhodococcus qingshengii</name>
    <dbReference type="NCBI Taxonomy" id="334542"/>
    <lineage>
        <taxon>Bacteria</taxon>
        <taxon>Bacillati</taxon>
        <taxon>Actinomycetota</taxon>
        <taxon>Actinomycetes</taxon>
        <taxon>Mycobacteriales</taxon>
        <taxon>Nocardiaceae</taxon>
        <taxon>Rhodococcus</taxon>
        <taxon>Rhodococcus erythropolis group</taxon>
    </lineage>
</organism>
<dbReference type="Gene3D" id="1.10.10.10">
    <property type="entry name" value="Winged helix-like DNA-binding domain superfamily/Winged helix DNA-binding domain"/>
    <property type="match status" value="1"/>
</dbReference>
<evidence type="ECO:0000259" key="6">
    <source>
        <dbReference type="PROSITE" id="PS50931"/>
    </source>
</evidence>
<sequence length="308" mass="33549">MVKLLVDCWFALEIRHLRYALAVAEERHFSRAAARLGIAQSALSSQIKDLERELGVILFDRTSRSVALTDSGRVFVERAHSVQNAIRKLTFDVANNDRGQVRSLRVGMYHSVASSLVTDAVARVLAQFPMTKIALVELSDSSILDGVRSGELDLGIIQSAPARTQSQLILQHLSAEKLRLFVSSRNKLAARKSVKLADLKGETLIEFPTGDHTRVATDRALRLAGVNDTSSIEAGSISLIYQLTHADMGVALLPASFSSELPQLETIEIIDSPDLTAVAVTNKETSTQVTAIFADSLTSILHERPLPA</sequence>
<feature type="domain" description="HTH lysR-type" evidence="6">
    <location>
        <begin position="12"/>
        <end position="69"/>
    </location>
</feature>
<dbReference type="SUPFAM" id="SSF53850">
    <property type="entry name" value="Periplasmic binding protein-like II"/>
    <property type="match status" value="1"/>
</dbReference>
<dbReference type="PROSITE" id="PS50931">
    <property type="entry name" value="HTH_LYSR"/>
    <property type="match status" value="1"/>
</dbReference>
<dbReference type="PRINTS" id="PR00039">
    <property type="entry name" value="HTHLYSR"/>
</dbReference>
<reference evidence="7 8" key="1">
    <citation type="submission" date="2017-07" db="EMBL/GenBank/DDBJ databases">
        <title>Draft sequence of Rhodococcus enclensis 23b-28.</title>
        <authorList>
            <person name="Besaury L."/>
            <person name="Sancelme M."/>
            <person name="Amato P."/>
            <person name="Lallement A."/>
            <person name="Delort A.-M."/>
        </authorList>
    </citation>
    <scope>NUCLEOTIDE SEQUENCE [LARGE SCALE GENOMIC DNA]</scope>
    <source>
        <strain evidence="7 8">23b-28</strain>
    </source>
</reference>
<dbReference type="CDD" id="cd05466">
    <property type="entry name" value="PBP2_LTTR_substrate"/>
    <property type="match status" value="1"/>
</dbReference>
<dbReference type="Proteomes" id="UP000230886">
    <property type="component" value="Unassembled WGS sequence"/>
</dbReference>